<dbReference type="InterPro" id="IPR057165">
    <property type="entry name" value="DUF7843"/>
</dbReference>
<dbReference type="InterPro" id="IPR057162">
    <property type="entry name" value="DUF7840"/>
</dbReference>
<sequence>MTTIKYLPALALFATFSSYSSSSLSEHPTWLKLGHYKNASSPQSYIESDSFFISKNGKNNPSSELKATIDAFNKDAQMQCKYPARYQWLLSQGLEFSEPKVECTELIEWRDKQPIHSVSLVFASGYMSNPASLYGHMLLKLNRSTPEHNKLLDYSLNYGALVPDNENGLVYITKGLFGGYEAGFSDQLFYRHQHNYGEIELRDIWEYKLNFSQEDVLFLTNHLWEIMGAKYSYYFADENCAFHIARVVELIIGEQLTNELSPWVIPATIFSRLNSAQYNNEKLVKQIEFTASRSSVFHQYENNLSVKDSKLALAIYHSQNILFEPTFTNLDVVTKKRIIETLFEFVQLQQIKKYDVEHIEKLKKALIKARLVLPPGKETSFINYDKYAPHSAQKPSNISISSTVYKNEQSLNLGFRLSYFDSLASDIARVPYSNLEMLDVEVALFDSQLYLEKLHLLDLESFNPAYSQWPNEGGWAWQINVGYERNRSQCFSCSSTFAMAGVGKSWLLNANQSLVYGMINGYAGELQSTQQWLDTSIELGFLTTVTSNLKLRTSIEKFYHQQLSGIATNIELSVPINQDFDIRFGYKHATEFQWQLKLNFYWD</sequence>
<feature type="domain" description="DUF7840" evidence="3">
    <location>
        <begin position="388"/>
        <end position="601"/>
    </location>
</feature>
<feature type="domain" description="DUF7843" evidence="4">
    <location>
        <begin position="23"/>
        <end position="91"/>
    </location>
</feature>
<accession>A0ABY3F8Z7</accession>
<dbReference type="InterPro" id="IPR025178">
    <property type="entry name" value="Lnb_N"/>
</dbReference>
<keyword evidence="6" id="KW-1185">Reference proteome</keyword>
<name>A0ABY3F8Z7_9GAMM</name>
<evidence type="ECO:0000313" key="5">
    <source>
        <dbReference type="EMBL" id="TVU80502.1"/>
    </source>
</evidence>
<dbReference type="Pfam" id="PF25222">
    <property type="entry name" value="DUF7840"/>
    <property type="match status" value="1"/>
</dbReference>
<organism evidence="5 6">
    <name type="scientific">Pseudoalteromonas neustonica</name>
    <dbReference type="NCBI Taxonomy" id="1840331"/>
    <lineage>
        <taxon>Bacteria</taxon>
        <taxon>Pseudomonadati</taxon>
        <taxon>Pseudomonadota</taxon>
        <taxon>Gammaproteobacteria</taxon>
        <taxon>Alteromonadales</taxon>
        <taxon>Pseudoalteromonadaceae</taxon>
        <taxon>Pseudoalteromonas</taxon>
    </lineage>
</organism>
<evidence type="ECO:0000256" key="1">
    <source>
        <dbReference type="SAM" id="SignalP"/>
    </source>
</evidence>
<protein>
    <submittedName>
        <fullName evidence="5">DUF4105 domain-containing protein</fullName>
    </submittedName>
</protein>
<dbReference type="Proteomes" id="UP000317938">
    <property type="component" value="Unassembled WGS sequence"/>
</dbReference>
<proteinExistence type="predicted"/>
<evidence type="ECO:0000259" key="3">
    <source>
        <dbReference type="Pfam" id="PF25222"/>
    </source>
</evidence>
<dbReference type="Pfam" id="PF13387">
    <property type="entry name" value="Lnb_N"/>
    <property type="match status" value="1"/>
</dbReference>
<feature type="signal peptide" evidence="1">
    <location>
        <begin position="1"/>
        <end position="20"/>
    </location>
</feature>
<evidence type="ECO:0000259" key="4">
    <source>
        <dbReference type="Pfam" id="PF25225"/>
    </source>
</evidence>
<reference evidence="5 6" key="1">
    <citation type="submission" date="2019-07" db="EMBL/GenBank/DDBJ databases">
        <title>Diversity of Bacteria from Kongsfjorden, Arctic.</title>
        <authorList>
            <person name="Yu Y."/>
        </authorList>
    </citation>
    <scope>NUCLEOTIDE SEQUENCE [LARGE SCALE GENOMIC DNA]</scope>
    <source>
        <strain evidence="5 6">SM1927</strain>
    </source>
</reference>
<feature type="domain" description="Lnb N-terminal periplasmic" evidence="2">
    <location>
        <begin position="108"/>
        <end position="266"/>
    </location>
</feature>
<dbReference type="Pfam" id="PF25225">
    <property type="entry name" value="DUF7843"/>
    <property type="match status" value="1"/>
</dbReference>
<comment type="caution">
    <text evidence="5">The sequence shown here is derived from an EMBL/GenBank/DDBJ whole genome shotgun (WGS) entry which is preliminary data.</text>
</comment>
<evidence type="ECO:0000313" key="6">
    <source>
        <dbReference type="Proteomes" id="UP000317938"/>
    </source>
</evidence>
<gene>
    <name evidence="5" type="ORF">FQP85_19525</name>
</gene>
<keyword evidence="1" id="KW-0732">Signal</keyword>
<evidence type="ECO:0000259" key="2">
    <source>
        <dbReference type="Pfam" id="PF13387"/>
    </source>
</evidence>
<feature type="chain" id="PRO_5045267258" evidence="1">
    <location>
        <begin position="21"/>
        <end position="603"/>
    </location>
</feature>
<dbReference type="EMBL" id="VNFF01000024">
    <property type="protein sequence ID" value="TVU80502.1"/>
    <property type="molecule type" value="Genomic_DNA"/>
</dbReference>